<dbReference type="EMBL" id="CM046388">
    <property type="protein sequence ID" value="KAI8571185.1"/>
    <property type="molecule type" value="Genomic_DNA"/>
</dbReference>
<organism evidence="1 2">
    <name type="scientific">Rhododendron molle</name>
    <name type="common">Chinese azalea</name>
    <name type="synonym">Azalea mollis</name>
    <dbReference type="NCBI Taxonomy" id="49168"/>
    <lineage>
        <taxon>Eukaryota</taxon>
        <taxon>Viridiplantae</taxon>
        <taxon>Streptophyta</taxon>
        <taxon>Embryophyta</taxon>
        <taxon>Tracheophyta</taxon>
        <taxon>Spermatophyta</taxon>
        <taxon>Magnoliopsida</taxon>
        <taxon>eudicotyledons</taxon>
        <taxon>Gunneridae</taxon>
        <taxon>Pentapetalae</taxon>
        <taxon>asterids</taxon>
        <taxon>Ericales</taxon>
        <taxon>Ericaceae</taxon>
        <taxon>Ericoideae</taxon>
        <taxon>Rhodoreae</taxon>
        <taxon>Rhododendron</taxon>
    </lineage>
</organism>
<protein>
    <submittedName>
        <fullName evidence="1">Uncharacterized protein</fullName>
    </submittedName>
</protein>
<dbReference type="Proteomes" id="UP001062846">
    <property type="component" value="Chromosome 1"/>
</dbReference>
<evidence type="ECO:0000313" key="1">
    <source>
        <dbReference type="EMBL" id="KAI8571185.1"/>
    </source>
</evidence>
<comment type="caution">
    <text evidence="1">The sequence shown here is derived from an EMBL/GenBank/DDBJ whole genome shotgun (WGS) entry which is preliminary data.</text>
</comment>
<evidence type="ECO:0000313" key="2">
    <source>
        <dbReference type="Proteomes" id="UP001062846"/>
    </source>
</evidence>
<sequence>MGTEVVEGSLRNFYDPKDVQVNAKAFEKMNNLWLLHLDYVHLTAGYEHISRRLLWLSWKGFPLDCIPWNFSMEKLVALNLRYSSLKRVWNGNMALDLTQNKLSILPDSIRNLTCLNRLLVGNNKLSCLPSEIGDLESLQILIVEKNNICTIPDSISNSPSLWRIQLNNCAKLRPLPKLPRCDYVLAERCPPLESLPIELGQLGRWRADYSGPNKLAENNYLTSLLKQLPKSKGLSKLQHDVKIVVPAGDEEVRIWFPYHDGRGPNVSFVVPPSPSPFPSVNQKLLGWILRLLVSRAPREAPHRFPFFINEVICNKIKKEVLIPFGKVPTGEDHVWLLYIPQGHIGLQ</sequence>
<reference evidence="1" key="1">
    <citation type="submission" date="2022-02" db="EMBL/GenBank/DDBJ databases">
        <title>Plant Genome Project.</title>
        <authorList>
            <person name="Zhang R.-G."/>
        </authorList>
    </citation>
    <scope>NUCLEOTIDE SEQUENCE</scope>
    <source>
        <strain evidence="1">AT1</strain>
    </source>
</reference>
<keyword evidence="2" id="KW-1185">Reference proteome</keyword>
<name>A0ACC0Q0C2_RHOML</name>
<gene>
    <name evidence="1" type="ORF">RHMOL_Rhmol01G0099200</name>
</gene>
<proteinExistence type="predicted"/>
<accession>A0ACC0Q0C2</accession>